<name>A0A131YI68_RHIAP</name>
<keyword evidence="1" id="KW-0863">Zinc-finger</keyword>
<dbReference type="PROSITE" id="PS50158">
    <property type="entry name" value="ZF_CCHC"/>
    <property type="match status" value="1"/>
</dbReference>
<protein>
    <submittedName>
        <fullName evidence="4">Zinc finger cchc domaincontaining protein 2</fullName>
    </submittedName>
</protein>
<proteinExistence type="predicted"/>
<organism evidence="4">
    <name type="scientific">Rhipicephalus appendiculatus</name>
    <name type="common">Brown ear tick</name>
    <dbReference type="NCBI Taxonomy" id="34631"/>
    <lineage>
        <taxon>Eukaryota</taxon>
        <taxon>Metazoa</taxon>
        <taxon>Ecdysozoa</taxon>
        <taxon>Arthropoda</taxon>
        <taxon>Chelicerata</taxon>
        <taxon>Arachnida</taxon>
        <taxon>Acari</taxon>
        <taxon>Parasitiformes</taxon>
        <taxon>Ixodida</taxon>
        <taxon>Ixodoidea</taxon>
        <taxon>Ixodidae</taxon>
        <taxon>Rhipicephalinae</taxon>
        <taxon>Rhipicephalus</taxon>
        <taxon>Rhipicephalus</taxon>
    </lineage>
</organism>
<evidence type="ECO:0000256" key="2">
    <source>
        <dbReference type="SAM" id="MobiDB-lite"/>
    </source>
</evidence>
<feature type="compositionally biased region" description="Low complexity" evidence="2">
    <location>
        <begin position="519"/>
        <end position="531"/>
    </location>
</feature>
<dbReference type="GO" id="GO:0008270">
    <property type="term" value="F:zinc ion binding"/>
    <property type="evidence" value="ECO:0007669"/>
    <property type="project" value="UniProtKB-KW"/>
</dbReference>
<feature type="domain" description="CCHC-type" evidence="3">
    <location>
        <begin position="737"/>
        <end position="752"/>
    </location>
</feature>
<dbReference type="InterPro" id="IPR013761">
    <property type="entry name" value="SAM/pointed_sf"/>
</dbReference>
<keyword evidence="1" id="KW-0862">Zinc</keyword>
<dbReference type="Gene3D" id="1.10.150.50">
    <property type="entry name" value="Transcription Factor, Ets-1"/>
    <property type="match status" value="1"/>
</dbReference>
<dbReference type="SUPFAM" id="SSF47769">
    <property type="entry name" value="SAM/Pointed domain"/>
    <property type="match status" value="1"/>
</dbReference>
<feature type="compositionally biased region" description="Polar residues" evidence="2">
    <location>
        <begin position="545"/>
        <end position="562"/>
    </location>
</feature>
<dbReference type="Pfam" id="PF25479">
    <property type="entry name" value="Vts1"/>
    <property type="match status" value="1"/>
</dbReference>
<evidence type="ECO:0000256" key="1">
    <source>
        <dbReference type="PROSITE-ProRule" id="PRU00047"/>
    </source>
</evidence>
<dbReference type="GO" id="GO:0035091">
    <property type="term" value="F:phosphatidylinositol binding"/>
    <property type="evidence" value="ECO:0007669"/>
    <property type="project" value="InterPro"/>
</dbReference>
<feature type="compositionally biased region" description="Low complexity" evidence="2">
    <location>
        <begin position="392"/>
        <end position="413"/>
    </location>
</feature>
<dbReference type="AlphaFoldDB" id="A0A131YI68"/>
<dbReference type="InterPro" id="IPR042344">
    <property type="entry name" value="ZCCHC14"/>
</dbReference>
<keyword evidence="1" id="KW-0479">Metal-binding</keyword>
<evidence type="ECO:0000259" key="3">
    <source>
        <dbReference type="PROSITE" id="PS50158"/>
    </source>
</evidence>
<dbReference type="EMBL" id="GEDV01009573">
    <property type="protein sequence ID" value="JAP78984.1"/>
    <property type="molecule type" value="Transcribed_RNA"/>
</dbReference>
<dbReference type="InterPro" id="IPR036871">
    <property type="entry name" value="PX_dom_sf"/>
</dbReference>
<dbReference type="InterPro" id="IPR001878">
    <property type="entry name" value="Znf_CCHC"/>
</dbReference>
<dbReference type="InterPro" id="IPR057327">
    <property type="entry name" value="Vts1_dom"/>
</dbReference>
<dbReference type="Pfam" id="PF26034">
    <property type="entry name" value="PHAT_SMAUG"/>
    <property type="match status" value="1"/>
</dbReference>
<dbReference type="PANTHER" id="PTHR16195:SF16">
    <property type="entry name" value="ZINC FINGER CCHC DOMAIN-CONTAINING PROTEIN 14"/>
    <property type="match status" value="1"/>
</dbReference>
<feature type="region of interest" description="Disordered" evidence="2">
    <location>
        <begin position="383"/>
        <end position="421"/>
    </location>
</feature>
<dbReference type="PANTHER" id="PTHR16195">
    <property type="entry name" value="ZINC FINGER CCHC DOMAIN CONTAINING PROTEIN"/>
    <property type="match status" value="1"/>
</dbReference>
<dbReference type="InterPro" id="IPR058599">
    <property type="entry name" value="PHAT_Smg/ZCCHC2-like"/>
</dbReference>
<reference evidence="4" key="1">
    <citation type="journal article" date="2016" name="Ticks Tick Borne Dis.">
        <title>De novo assembly and annotation of the salivary gland transcriptome of Rhipicephalus appendiculatus male and female ticks during blood feeding.</title>
        <authorList>
            <person name="de Castro M.H."/>
            <person name="de Klerk D."/>
            <person name="Pienaar R."/>
            <person name="Latif A.A."/>
            <person name="Rees D.J."/>
            <person name="Mans B.J."/>
        </authorList>
    </citation>
    <scope>NUCLEOTIDE SEQUENCE</scope>
    <source>
        <tissue evidence="4">Salivary glands</tissue>
    </source>
</reference>
<evidence type="ECO:0000313" key="4">
    <source>
        <dbReference type="EMBL" id="JAP78984.1"/>
    </source>
</evidence>
<feature type="region of interest" description="Disordered" evidence="2">
    <location>
        <begin position="517"/>
        <end position="567"/>
    </location>
</feature>
<dbReference type="SUPFAM" id="SSF64268">
    <property type="entry name" value="PX domain"/>
    <property type="match status" value="1"/>
</dbReference>
<dbReference type="Gene3D" id="3.30.1520.10">
    <property type="entry name" value="Phox-like domain"/>
    <property type="match status" value="1"/>
</dbReference>
<dbReference type="GO" id="GO:0003676">
    <property type="term" value="F:nucleic acid binding"/>
    <property type="evidence" value="ECO:0007669"/>
    <property type="project" value="InterPro"/>
</dbReference>
<sequence length="779" mass="83295">MVCKEEIYSWFKQLNGAVRIDTMCGLLNLCLPLELRFLGTCVEDLASKDYAYFREAELRANNFNELSKCTNVRDAVSRSKLITSLALLHLCNRSCSHAIFEALFEEMKCAKHETYDTKTLEEMLLLFTMATHHPSFSFDERSEFVKFREKLESLWAAQGMAVAAPMESYMVPCMPYTVPFMPPYPVPADPVAPPPYVQGCSRAHSVQKARLSSIEVKPEPQCKRSVKLSLQWSDRHQTEVVRSFQEISGLSQKLSRLSASDPSCSGKAIPQLPACVEKNEELDGMFELSEYFNWVASLPPSYLENELVGPFFEPTPCGKPGFVPSPAVVPETSLPMAPEDPRVGLLAFYGGSADAPIAPAPPLLAPTVGSMMPPIVGPSVNCAGQGTEHAGPSPCNSPLSSAPASPYESPPTSGCNSRATSPWTGTAVTRMHWDGTPASVEELLHRAHLKKYYHMFKNCTLDDVLAMNEESMKNKGLPASCSRRLLKEIASLKSHTNGLLSSRTVNAGTAAAFSHASGESSTTSCSSECSSPSPPPALKAVRTHSPASSGSDDSTQPSTGSSYGPGGAKWPAACEVAEAAASVIPPEAARLGSQPPSVMPLRYPPPGSVLVEPQHRFLLLTDRPTYGPSRAPVRALAPVVKTATDGVSHSNPAVTTTAAFGPMYSVGIMPAGMFPQHSFPPFLHAGHQSNGYLSFLSNAGYVPPPTTAAAYVPIAATFGGPSVVVPPPPTSAKVASCYNCGLVGHRGHECKEATVEEATKSAQFRLHFAPAGAAPEAQP</sequence>
<accession>A0A131YI68</accession>